<dbReference type="RefSeq" id="XP_033649091.1">
    <property type="nucleotide sequence ID" value="XM_033801299.1"/>
</dbReference>
<feature type="domain" description="FAD-dependent oxidoreductase 2 FAD-binding" evidence="3">
    <location>
        <begin position="100"/>
        <end position="155"/>
    </location>
</feature>
<dbReference type="EMBL" id="ML986538">
    <property type="protein sequence ID" value="KAF2271552.1"/>
    <property type="molecule type" value="Genomic_DNA"/>
</dbReference>
<reference evidence="4" key="1">
    <citation type="journal article" date="2020" name="Stud. Mycol.">
        <title>101 Dothideomycetes genomes: a test case for predicting lifestyles and emergence of pathogens.</title>
        <authorList>
            <person name="Haridas S."/>
            <person name="Albert R."/>
            <person name="Binder M."/>
            <person name="Bloem J."/>
            <person name="Labutti K."/>
            <person name="Salamov A."/>
            <person name="Andreopoulos B."/>
            <person name="Baker S."/>
            <person name="Barry K."/>
            <person name="Bills G."/>
            <person name="Bluhm B."/>
            <person name="Cannon C."/>
            <person name="Castanera R."/>
            <person name="Culley D."/>
            <person name="Daum C."/>
            <person name="Ezra D."/>
            <person name="Gonzalez J."/>
            <person name="Henrissat B."/>
            <person name="Kuo A."/>
            <person name="Liang C."/>
            <person name="Lipzen A."/>
            <person name="Lutzoni F."/>
            <person name="Magnuson J."/>
            <person name="Mondo S."/>
            <person name="Nolan M."/>
            <person name="Ohm R."/>
            <person name="Pangilinan J."/>
            <person name="Park H.-J."/>
            <person name="Ramirez L."/>
            <person name="Alfaro M."/>
            <person name="Sun H."/>
            <person name="Tritt A."/>
            <person name="Yoshinaga Y."/>
            <person name="Zwiers L.-H."/>
            <person name="Turgeon B."/>
            <person name="Goodwin S."/>
            <person name="Spatafora J."/>
            <person name="Crous P."/>
            <person name="Grigoriev I."/>
        </authorList>
    </citation>
    <scope>NUCLEOTIDE SEQUENCE</scope>
    <source>
        <strain evidence="4">CBS 379.55</strain>
    </source>
</reference>
<keyword evidence="1" id="KW-0285">Flavoprotein</keyword>
<evidence type="ECO:0000256" key="2">
    <source>
        <dbReference type="ARBA" id="ARBA00023002"/>
    </source>
</evidence>
<keyword evidence="2" id="KW-0560">Oxidoreductase</keyword>
<dbReference type="Proteomes" id="UP000800097">
    <property type="component" value="Unassembled WGS sequence"/>
</dbReference>
<sequence length="179" mass="19216">MARRGPSSITDVGRTSNWSLTPVSMRAAKSHIDFYLSEGLMRKSTIGGLPHADGSVEAMKRYAAKAGNAQDEFGRPTAAEWTLREPRMGSVVFVGDGTSVVRFTMGWVLINEDARVLNKEHGVDQEVGEPIDGLWAAGEVAGGVRGPNRLGGSSLLECVDSGRRAGRGVVKYLRDLEGK</sequence>
<dbReference type="InterPro" id="IPR036188">
    <property type="entry name" value="FAD/NAD-bd_sf"/>
</dbReference>
<evidence type="ECO:0000256" key="1">
    <source>
        <dbReference type="ARBA" id="ARBA00022630"/>
    </source>
</evidence>
<organism evidence="4 5">
    <name type="scientific">Westerdykella ornata</name>
    <dbReference type="NCBI Taxonomy" id="318751"/>
    <lineage>
        <taxon>Eukaryota</taxon>
        <taxon>Fungi</taxon>
        <taxon>Dikarya</taxon>
        <taxon>Ascomycota</taxon>
        <taxon>Pezizomycotina</taxon>
        <taxon>Dothideomycetes</taxon>
        <taxon>Pleosporomycetidae</taxon>
        <taxon>Pleosporales</taxon>
        <taxon>Sporormiaceae</taxon>
        <taxon>Westerdykella</taxon>
    </lineage>
</organism>
<evidence type="ECO:0000313" key="4">
    <source>
        <dbReference type="EMBL" id="KAF2271552.1"/>
    </source>
</evidence>
<dbReference type="OrthoDB" id="10252157at2759"/>
<dbReference type="AlphaFoldDB" id="A0A6A6J586"/>
<dbReference type="Pfam" id="PF00890">
    <property type="entry name" value="FAD_binding_2"/>
    <property type="match status" value="1"/>
</dbReference>
<accession>A0A6A6J586</accession>
<dbReference type="PANTHER" id="PTHR43400:SF12">
    <property type="entry name" value="FUMARATE REDUCTASE"/>
    <property type="match status" value="1"/>
</dbReference>
<dbReference type="InterPro" id="IPR003953">
    <property type="entry name" value="FAD-dep_OxRdtase_2_FAD-bd"/>
</dbReference>
<dbReference type="Gene3D" id="3.90.700.10">
    <property type="entry name" value="Succinate dehydrogenase/fumarate reductase flavoprotein, catalytic domain"/>
    <property type="match status" value="1"/>
</dbReference>
<protein>
    <recommendedName>
        <fullName evidence="3">FAD-dependent oxidoreductase 2 FAD-binding domain-containing protein</fullName>
    </recommendedName>
</protein>
<keyword evidence="5" id="KW-1185">Reference proteome</keyword>
<gene>
    <name evidence="4" type="ORF">EI97DRAFT_462734</name>
</gene>
<name>A0A6A6J586_WESOR</name>
<dbReference type="InterPro" id="IPR050315">
    <property type="entry name" value="FAD-oxidoreductase_2"/>
</dbReference>
<proteinExistence type="predicted"/>
<dbReference type="InterPro" id="IPR027477">
    <property type="entry name" value="Succ_DH/fumarate_Rdtase_cat_sf"/>
</dbReference>
<evidence type="ECO:0000259" key="3">
    <source>
        <dbReference type="Pfam" id="PF00890"/>
    </source>
</evidence>
<dbReference type="GeneID" id="54554474"/>
<evidence type="ECO:0000313" key="5">
    <source>
        <dbReference type="Proteomes" id="UP000800097"/>
    </source>
</evidence>
<dbReference type="Gene3D" id="3.50.50.60">
    <property type="entry name" value="FAD/NAD(P)-binding domain"/>
    <property type="match status" value="1"/>
</dbReference>
<dbReference type="GO" id="GO:0016491">
    <property type="term" value="F:oxidoreductase activity"/>
    <property type="evidence" value="ECO:0007669"/>
    <property type="project" value="UniProtKB-KW"/>
</dbReference>
<dbReference type="PANTHER" id="PTHR43400">
    <property type="entry name" value="FUMARATE REDUCTASE"/>
    <property type="match status" value="1"/>
</dbReference>
<dbReference type="SUPFAM" id="SSF51905">
    <property type="entry name" value="FAD/NAD(P)-binding domain"/>
    <property type="match status" value="1"/>
</dbReference>